<dbReference type="SUPFAM" id="SSF47473">
    <property type="entry name" value="EF-hand"/>
    <property type="match status" value="1"/>
</dbReference>
<accession>A0ABV7EX13</accession>
<evidence type="ECO:0000256" key="1">
    <source>
        <dbReference type="SAM" id="MobiDB-lite"/>
    </source>
</evidence>
<gene>
    <name evidence="4" type="ORF">ACFOSU_19900</name>
</gene>
<dbReference type="SMART" id="SM00054">
    <property type="entry name" value="EFh"/>
    <property type="match status" value="3"/>
</dbReference>
<feature type="compositionally biased region" description="Basic residues" evidence="1">
    <location>
        <begin position="115"/>
        <end position="125"/>
    </location>
</feature>
<organism evidence="4 5">
    <name type="scientific">Salinisphaera aquimarina</name>
    <dbReference type="NCBI Taxonomy" id="2094031"/>
    <lineage>
        <taxon>Bacteria</taxon>
        <taxon>Pseudomonadati</taxon>
        <taxon>Pseudomonadota</taxon>
        <taxon>Gammaproteobacteria</taxon>
        <taxon>Salinisphaerales</taxon>
        <taxon>Salinisphaeraceae</taxon>
        <taxon>Salinisphaera</taxon>
    </lineage>
</organism>
<name>A0ABV7EX13_9GAMM</name>
<protein>
    <submittedName>
        <fullName evidence="4">EF-hand domain-containing protein</fullName>
    </submittedName>
</protein>
<evidence type="ECO:0000259" key="3">
    <source>
        <dbReference type="PROSITE" id="PS50222"/>
    </source>
</evidence>
<feature type="compositionally biased region" description="Basic and acidic residues" evidence="1">
    <location>
        <begin position="158"/>
        <end position="168"/>
    </location>
</feature>
<dbReference type="PROSITE" id="PS00018">
    <property type="entry name" value="EF_HAND_1"/>
    <property type="match status" value="3"/>
</dbReference>
<sequence>MKNSALLTALALGVVGFGVANAQPPQDGAADAGDKGSKMFTMLDSDDNGSLSADELKQMRAKMAQMRFDKADTNGDGSIDQDEFMAQANKRAEAMFKHMDKNDDGSLDSDEARPPRHGWHGKGGAHKRDHDKSGMSQNESGSDKGDDCKKGRKGDHKRHGDIMKRLDTDGNGSVSRAEWDAGMQKMHDRHHGDRDAG</sequence>
<feature type="chain" id="PRO_5045730407" evidence="2">
    <location>
        <begin position="23"/>
        <end position="197"/>
    </location>
</feature>
<dbReference type="Gene3D" id="1.10.238.10">
    <property type="entry name" value="EF-hand"/>
    <property type="match status" value="3"/>
</dbReference>
<dbReference type="RefSeq" id="WP_380691742.1">
    <property type="nucleotide sequence ID" value="NZ_JBHRSS010000010.1"/>
</dbReference>
<feature type="domain" description="EF-hand" evidence="3">
    <location>
        <begin position="31"/>
        <end position="66"/>
    </location>
</feature>
<keyword evidence="5" id="KW-1185">Reference proteome</keyword>
<evidence type="ECO:0000313" key="4">
    <source>
        <dbReference type="EMBL" id="MFC3106142.1"/>
    </source>
</evidence>
<dbReference type="EMBL" id="JBHRSS010000010">
    <property type="protein sequence ID" value="MFC3106142.1"/>
    <property type="molecule type" value="Genomic_DNA"/>
</dbReference>
<dbReference type="Proteomes" id="UP001595462">
    <property type="component" value="Unassembled WGS sequence"/>
</dbReference>
<dbReference type="Pfam" id="PF13499">
    <property type="entry name" value="EF-hand_7"/>
    <property type="match status" value="1"/>
</dbReference>
<feature type="domain" description="EF-hand" evidence="3">
    <location>
        <begin position="154"/>
        <end position="189"/>
    </location>
</feature>
<dbReference type="Pfam" id="PF13202">
    <property type="entry name" value="EF-hand_5"/>
    <property type="match status" value="2"/>
</dbReference>
<keyword evidence="2" id="KW-0732">Signal</keyword>
<dbReference type="InterPro" id="IPR002048">
    <property type="entry name" value="EF_hand_dom"/>
</dbReference>
<comment type="caution">
    <text evidence="4">The sequence shown here is derived from an EMBL/GenBank/DDBJ whole genome shotgun (WGS) entry which is preliminary data.</text>
</comment>
<proteinExistence type="predicted"/>
<feature type="region of interest" description="Disordered" evidence="1">
    <location>
        <begin position="70"/>
        <end position="197"/>
    </location>
</feature>
<evidence type="ECO:0000313" key="5">
    <source>
        <dbReference type="Proteomes" id="UP001595462"/>
    </source>
</evidence>
<dbReference type="InterPro" id="IPR011992">
    <property type="entry name" value="EF-hand-dom_pair"/>
</dbReference>
<evidence type="ECO:0000256" key="2">
    <source>
        <dbReference type="SAM" id="SignalP"/>
    </source>
</evidence>
<feature type="domain" description="EF-hand" evidence="3">
    <location>
        <begin position="68"/>
        <end position="94"/>
    </location>
</feature>
<feature type="compositionally biased region" description="Basic and acidic residues" evidence="1">
    <location>
        <begin position="90"/>
        <end position="114"/>
    </location>
</feature>
<dbReference type="PROSITE" id="PS50222">
    <property type="entry name" value="EF_HAND_2"/>
    <property type="match status" value="3"/>
</dbReference>
<reference evidence="5" key="1">
    <citation type="journal article" date="2019" name="Int. J. Syst. Evol. Microbiol.">
        <title>The Global Catalogue of Microorganisms (GCM) 10K type strain sequencing project: providing services to taxonomists for standard genome sequencing and annotation.</title>
        <authorList>
            <consortium name="The Broad Institute Genomics Platform"/>
            <consortium name="The Broad Institute Genome Sequencing Center for Infectious Disease"/>
            <person name="Wu L."/>
            <person name="Ma J."/>
        </authorList>
    </citation>
    <scope>NUCLEOTIDE SEQUENCE [LARGE SCALE GENOMIC DNA]</scope>
    <source>
        <strain evidence="5">KCTC 52640</strain>
    </source>
</reference>
<feature type="signal peptide" evidence="2">
    <location>
        <begin position="1"/>
        <end position="22"/>
    </location>
</feature>
<dbReference type="InterPro" id="IPR018247">
    <property type="entry name" value="EF_Hand_1_Ca_BS"/>
</dbReference>
<feature type="region of interest" description="Disordered" evidence="1">
    <location>
        <begin position="20"/>
        <end position="51"/>
    </location>
</feature>